<comment type="similarity">
    <text evidence="1">Belongs to the peptidase S9A family.</text>
</comment>
<dbReference type="EMBL" id="CAFBLI010000080">
    <property type="protein sequence ID" value="CAB4871989.1"/>
    <property type="molecule type" value="Genomic_DNA"/>
</dbReference>
<protein>
    <submittedName>
        <fullName evidence="7">Unannotated protein</fullName>
    </submittedName>
</protein>
<dbReference type="InterPro" id="IPR029058">
    <property type="entry name" value="AB_hydrolase_fold"/>
</dbReference>
<dbReference type="Pfam" id="PF00326">
    <property type="entry name" value="Peptidase_S9"/>
    <property type="match status" value="1"/>
</dbReference>
<name>A0A6J7DUF4_9ZZZZ</name>
<dbReference type="Pfam" id="PF02897">
    <property type="entry name" value="Peptidase_S9_N"/>
    <property type="match status" value="1"/>
</dbReference>
<evidence type="ECO:0000259" key="6">
    <source>
        <dbReference type="Pfam" id="PF02897"/>
    </source>
</evidence>
<dbReference type="GO" id="GO:0005829">
    <property type="term" value="C:cytosol"/>
    <property type="evidence" value="ECO:0007669"/>
    <property type="project" value="TreeGrafter"/>
</dbReference>
<dbReference type="PANTHER" id="PTHR42881:SF13">
    <property type="entry name" value="PROLYL ENDOPEPTIDASE"/>
    <property type="match status" value="1"/>
</dbReference>
<proteinExistence type="inferred from homology"/>
<dbReference type="PROSITE" id="PS00708">
    <property type="entry name" value="PRO_ENDOPEP_SER"/>
    <property type="match status" value="1"/>
</dbReference>
<dbReference type="PRINTS" id="PR00862">
    <property type="entry name" value="PROLIGOPTASE"/>
</dbReference>
<evidence type="ECO:0000256" key="4">
    <source>
        <dbReference type="ARBA" id="ARBA00022825"/>
    </source>
</evidence>
<dbReference type="Gene3D" id="2.130.10.120">
    <property type="entry name" value="Prolyl oligopeptidase, N-terminal domain"/>
    <property type="match status" value="1"/>
</dbReference>
<keyword evidence="3" id="KW-0378">Hydrolase</keyword>
<evidence type="ECO:0000313" key="7">
    <source>
        <dbReference type="EMBL" id="CAB4871989.1"/>
    </source>
</evidence>
<evidence type="ECO:0000256" key="2">
    <source>
        <dbReference type="ARBA" id="ARBA00022670"/>
    </source>
</evidence>
<keyword evidence="4" id="KW-0720">Serine protease</keyword>
<dbReference type="GO" id="GO:0006508">
    <property type="term" value="P:proteolysis"/>
    <property type="evidence" value="ECO:0007669"/>
    <property type="project" value="UniProtKB-KW"/>
</dbReference>
<dbReference type="GO" id="GO:0004252">
    <property type="term" value="F:serine-type endopeptidase activity"/>
    <property type="evidence" value="ECO:0007669"/>
    <property type="project" value="InterPro"/>
</dbReference>
<keyword evidence="2" id="KW-0645">Protease</keyword>
<accession>A0A6J7DUF4</accession>
<dbReference type="InterPro" id="IPR002470">
    <property type="entry name" value="Peptidase_S9A"/>
</dbReference>
<feature type="domain" description="Peptidase S9 prolyl oligopeptidase catalytic" evidence="5">
    <location>
        <begin position="303"/>
        <end position="510"/>
    </location>
</feature>
<evidence type="ECO:0000256" key="1">
    <source>
        <dbReference type="ARBA" id="ARBA00005228"/>
    </source>
</evidence>
<dbReference type="InterPro" id="IPR002471">
    <property type="entry name" value="Pept_S9_AS"/>
</dbReference>
<dbReference type="InterPro" id="IPR023302">
    <property type="entry name" value="Pept_S9A_N"/>
</dbReference>
<dbReference type="SUPFAM" id="SSF53474">
    <property type="entry name" value="alpha/beta-Hydrolases"/>
    <property type="match status" value="1"/>
</dbReference>
<evidence type="ECO:0000256" key="3">
    <source>
        <dbReference type="ARBA" id="ARBA00022801"/>
    </source>
</evidence>
<dbReference type="InterPro" id="IPR001375">
    <property type="entry name" value="Peptidase_S9_cat"/>
</dbReference>
<dbReference type="GO" id="GO:0070012">
    <property type="term" value="F:oligopeptidase activity"/>
    <property type="evidence" value="ECO:0007669"/>
    <property type="project" value="TreeGrafter"/>
</dbReference>
<sequence>MRRLAPDLIPAEEEQFHRRVYLHKVGTPAENDIEIWGAEEEITSYYGVSVSMDGRWLSISASAGTEPRNDLWLADLQSSSIENPDLILIQSAESDSQTDVQALRDGRILIGTDFDAPRGRICISSPSTLLSMGESAQWRELVAEDQEAVMGGWAILDGDQLPGAMLLVSWERHGVSEISIHSLETGERQSTIPLPGSGTLTGLSERPEGGHEAWIGYTDHVTPPTVYHFDARTLKLTKYADPPGSVAVPKVFSKQITYKSLDETLVRMFVLSPTQKPDQPRPTVLYGYGGFGVGLSPGYSASALAWVEAGGVWVVANIRGGDEEGEDWHRDGMRGEKQNVFDDFHAAARTLIEQGWTTSTQLSIEGGSNGGLLVGAALTQEPDLYSAVVCSAPLLDMIRYEKHGLGATWSDEYGSAEIEEEFEWLISYSPYHQVREGVNYPATLFTVFDSDTRVDPLHARKMCAALQHATVADRPVLIRAEFDVGHGARSLTRSIDLTADTLAFHSKWSGMSPTGGAK</sequence>
<gene>
    <name evidence="7" type="ORF">UFOPK3306_00993</name>
</gene>
<reference evidence="7" key="1">
    <citation type="submission" date="2020-05" db="EMBL/GenBank/DDBJ databases">
        <authorList>
            <person name="Chiriac C."/>
            <person name="Salcher M."/>
            <person name="Ghai R."/>
            <person name="Kavagutti S V."/>
        </authorList>
    </citation>
    <scope>NUCLEOTIDE SEQUENCE</scope>
</reference>
<evidence type="ECO:0000259" key="5">
    <source>
        <dbReference type="Pfam" id="PF00326"/>
    </source>
</evidence>
<dbReference type="PANTHER" id="PTHR42881">
    <property type="entry name" value="PROLYL ENDOPEPTIDASE"/>
    <property type="match status" value="1"/>
</dbReference>
<dbReference type="InterPro" id="IPR051167">
    <property type="entry name" value="Prolyl_oligopep/macrocyclase"/>
</dbReference>
<dbReference type="AlphaFoldDB" id="A0A6J7DUF4"/>
<dbReference type="SUPFAM" id="SSF50993">
    <property type="entry name" value="Peptidase/esterase 'gauge' domain"/>
    <property type="match status" value="1"/>
</dbReference>
<organism evidence="7">
    <name type="scientific">freshwater metagenome</name>
    <dbReference type="NCBI Taxonomy" id="449393"/>
    <lineage>
        <taxon>unclassified sequences</taxon>
        <taxon>metagenomes</taxon>
        <taxon>ecological metagenomes</taxon>
    </lineage>
</organism>
<feature type="domain" description="Peptidase S9A N-terminal" evidence="6">
    <location>
        <begin position="6"/>
        <end position="240"/>
    </location>
</feature>
<dbReference type="Gene3D" id="3.40.50.1820">
    <property type="entry name" value="alpha/beta hydrolase"/>
    <property type="match status" value="1"/>
</dbReference>